<dbReference type="Pfam" id="PF00080">
    <property type="entry name" value="Sod_Cu"/>
    <property type="match status" value="1"/>
</dbReference>
<gene>
    <name evidence="3" type="primary">sodC</name>
    <name evidence="3" type="ORF">MARIT_1821</name>
</gene>
<name>A0A2H1EB32_9FLAO</name>
<dbReference type="PROSITE" id="PS51257">
    <property type="entry name" value="PROKAR_LIPOPROTEIN"/>
    <property type="match status" value="1"/>
</dbReference>
<dbReference type="InterPro" id="IPR001424">
    <property type="entry name" value="SOD_Cu_Zn_dom"/>
</dbReference>
<dbReference type="GO" id="GO:0004784">
    <property type="term" value="F:superoxide dismutase activity"/>
    <property type="evidence" value="ECO:0007669"/>
    <property type="project" value="UniProtKB-EC"/>
</dbReference>
<dbReference type="OrthoDB" id="9792957at2"/>
<dbReference type="CDD" id="cd00305">
    <property type="entry name" value="Cu-Zn_Superoxide_Dismutase"/>
    <property type="match status" value="1"/>
</dbReference>
<sequence length="175" mass="18059">MKNYLSFLLIATIFVGCSDDKAAVKTKTAVATIKAKSNSNVSGEVIFTETNGKVSMVANIKGLSAGNHAIHIHQIGDCSADNGSSAGGHWNPTNVGHGVWGTAPFHIGDIGNIVGDANGNGTISRETDLWCVGCKDETKNVVGKAIIIHEGPDDFTSQPSGAAGPRIGCGEITLK</sequence>
<dbReference type="KEGG" id="tmar:MARIT_1821"/>
<protein>
    <submittedName>
        <fullName evidence="3">Superoxide dismutase [Cu-Zn] 2</fullName>
        <ecNumber evidence="3">1.15.1.1</ecNumber>
    </submittedName>
</protein>
<dbReference type="InterPro" id="IPR036423">
    <property type="entry name" value="SOD-like_Cu/Zn_dom_sf"/>
</dbReference>
<evidence type="ECO:0000259" key="2">
    <source>
        <dbReference type="Pfam" id="PF00080"/>
    </source>
</evidence>
<dbReference type="EC" id="1.15.1.1" evidence="3"/>
<dbReference type="SUPFAM" id="SSF49329">
    <property type="entry name" value="Cu,Zn superoxide dismutase-like"/>
    <property type="match status" value="1"/>
</dbReference>
<evidence type="ECO:0000313" key="4">
    <source>
        <dbReference type="Proteomes" id="UP000231564"/>
    </source>
</evidence>
<dbReference type="GeneID" id="47723324"/>
<keyword evidence="4" id="KW-1185">Reference proteome</keyword>
<dbReference type="RefSeq" id="WP_024739890.1">
    <property type="nucleotide sequence ID" value="NZ_BAUG01000002.1"/>
</dbReference>
<feature type="domain" description="Superoxide dismutase copper/zinc binding" evidence="2">
    <location>
        <begin position="41"/>
        <end position="172"/>
    </location>
</feature>
<dbReference type="AlphaFoldDB" id="A0A2H1EB32"/>
<dbReference type="EMBL" id="LT634361">
    <property type="protein sequence ID" value="SFZ82925.1"/>
    <property type="molecule type" value="Genomic_DNA"/>
</dbReference>
<dbReference type="PROSITE" id="PS00087">
    <property type="entry name" value="SOD_CU_ZN_1"/>
    <property type="match status" value="1"/>
</dbReference>
<dbReference type="STRING" id="1349785.GCA_000509405_02778"/>
<dbReference type="GO" id="GO:0005507">
    <property type="term" value="F:copper ion binding"/>
    <property type="evidence" value="ECO:0007669"/>
    <property type="project" value="InterPro"/>
</dbReference>
<keyword evidence="3" id="KW-0560">Oxidoreductase</keyword>
<dbReference type="Gene3D" id="2.60.40.200">
    <property type="entry name" value="Superoxide dismutase, copper/zinc binding domain"/>
    <property type="match status" value="1"/>
</dbReference>
<dbReference type="InterPro" id="IPR024134">
    <property type="entry name" value="SOD_Cu/Zn_/chaperone"/>
</dbReference>
<accession>A0A2H1EB32</accession>
<dbReference type="InterPro" id="IPR018152">
    <property type="entry name" value="SOD_Cu/Zn_BS"/>
</dbReference>
<organism evidence="3 4">
    <name type="scientific">Tenacibaculum maritimum NCIMB 2154</name>
    <dbReference type="NCBI Taxonomy" id="1349785"/>
    <lineage>
        <taxon>Bacteria</taxon>
        <taxon>Pseudomonadati</taxon>
        <taxon>Bacteroidota</taxon>
        <taxon>Flavobacteriia</taxon>
        <taxon>Flavobacteriales</taxon>
        <taxon>Flavobacteriaceae</taxon>
        <taxon>Tenacibaculum</taxon>
    </lineage>
</organism>
<evidence type="ECO:0000256" key="1">
    <source>
        <dbReference type="ARBA" id="ARBA00010457"/>
    </source>
</evidence>
<dbReference type="PANTHER" id="PTHR10003">
    <property type="entry name" value="SUPEROXIDE DISMUTASE CU-ZN -RELATED"/>
    <property type="match status" value="1"/>
</dbReference>
<dbReference type="Proteomes" id="UP000231564">
    <property type="component" value="Chromosome MARIT"/>
</dbReference>
<evidence type="ECO:0000313" key="3">
    <source>
        <dbReference type="EMBL" id="SFZ82925.1"/>
    </source>
</evidence>
<proteinExistence type="inferred from homology"/>
<reference evidence="3 4" key="1">
    <citation type="submission" date="2016-11" db="EMBL/GenBank/DDBJ databases">
        <authorList>
            <person name="Jaros S."/>
            <person name="Januszkiewicz K."/>
            <person name="Wedrychowicz H."/>
        </authorList>
    </citation>
    <scope>NUCLEOTIDE SEQUENCE [LARGE SCALE GENOMIC DNA]</scope>
    <source>
        <strain evidence="3">NCIMB 2154T</strain>
    </source>
</reference>
<comment type="similarity">
    <text evidence="1">Belongs to the Cu-Zn superoxide dismutase family.</text>
</comment>